<dbReference type="PANTHER" id="PTHR23099:SF0">
    <property type="entry name" value="GERM CELL NUCLEAR ACIDIC PROTEIN"/>
    <property type="match status" value="1"/>
</dbReference>
<evidence type="ECO:0000313" key="3">
    <source>
        <dbReference type="Proteomes" id="UP000887116"/>
    </source>
</evidence>
<feature type="domain" description="SprT-like" evidence="1">
    <location>
        <begin position="132"/>
        <end position="258"/>
    </location>
</feature>
<name>A0A8X6IK33_TRICU</name>
<dbReference type="GO" id="GO:0006974">
    <property type="term" value="P:DNA damage response"/>
    <property type="evidence" value="ECO:0007669"/>
    <property type="project" value="UniProtKB-ARBA"/>
</dbReference>
<organism evidence="2 3">
    <name type="scientific">Trichonephila clavata</name>
    <name type="common">Joro spider</name>
    <name type="synonym">Nephila clavata</name>
    <dbReference type="NCBI Taxonomy" id="2740835"/>
    <lineage>
        <taxon>Eukaryota</taxon>
        <taxon>Metazoa</taxon>
        <taxon>Ecdysozoa</taxon>
        <taxon>Arthropoda</taxon>
        <taxon>Chelicerata</taxon>
        <taxon>Arachnida</taxon>
        <taxon>Araneae</taxon>
        <taxon>Araneomorphae</taxon>
        <taxon>Entelegynae</taxon>
        <taxon>Araneoidea</taxon>
        <taxon>Nephilidae</taxon>
        <taxon>Trichonephila</taxon>
    </lineage>
</organism>
<evidence type="ECO:0000259" key="1">
    <source>
        <dbReference type="SMART" id="SM00731"/>
    </source>
</evidence>
<dbReference type="OrthoDB" id="20772at2759"/>
<dbReference type="Proteomes" id="UP000887116">
    <property type="component" value="Unassembled WGS sequence"/>
</dbReference>
<evidence type="ECO:0000313" key="2">
    <source>
        <dbReference type="EMBL" id="GFQ95972.1"/>
    </source>
</evidence>
<accession>A0A8X6IK33</accession>
<protein>
    <submittedName>
        <fullName evidence="2">Acidic repeat-containing protein</fullName>
    </submittedName>
</protein>
<dbReference type="PANTHER" id="PTHR23099">
    <property type="entry name" value="TRANSCRIPTIONAL REGULATOR"/>
    <property type="match status" value="1"/>
</dbReference>
<gene>
    <name evidence="2" type="primary">GCNA</name>
    <name evidence="2" type="ORF">TNCT_261201</name>
</gene>
<dbReference type="Pfam" id="PF10263">
    <property type="entry name" value="SprT-like"/>
    <property type="match status" value="1"/>
</dbReference>
<keyword evidence="3" id="KW-1185">Reference proteome</keyword>
<dbReference type="AlphaFoldDB" id="A0A8X6IK33"/>
<reference evidence="2" key="1">
    <citation type="submission" date="2020-07" db="EMBL/GenBank/DDBJ databases">
        <title>Multicomponent nature underlies the extraordinary mechanical properties of spider dragline silk.</title>
        <authorList>
            <person name="Kono N."/>
            <person name="Nakamura H."/>
            <person name="Mori M."/>
            <person name="Yoshida Y."/>
            <person name="Ohtoshi R."/>
            <person name="Malay A.D."/>
            <person name="Moran D.A.P."/>
            <person name="Tomita M."/>
            <person name="Numata K."/>
            <person name="Arakawa K."/>
        </authorList>
    </citation>
    <scope>NUCLEOTIDE SEQUENCE</scope>
</reference>
<dbReference type="GO" id="GO:0005634">
    <property type="term" value="C:nucleus"/>
    <property type="evidence" value="ECO:0007669"/>
    <property type="project" value="TreeGrafter"/>
</dbReference>
<dbReference type="EMBL" id="BMAO01024529">
    <property type="protein sequence ID" value="GFQ95972.1"/>
    <property type="molecule type" value="Genomic_DNA"/>
</dbReference>
<proteinExistence type="predicted"/>
<dbReference type="SMART" id="SM00731">
    <property type="entry name" value="SprT"/>
    <property type="match status" value="1"/>
</dbReference>
<sequence length="260" mass="30793">MYNSEFQDVEEEFFDFLMKTKENLARLSQDSEIQENTTDDEESAFLRFIADLKKDLPTVCEEKNNPTISFTARNASPVIKQRSLSIPNSERLSSKQDEKTRCKSVSNDISIILNQMENEAEKDFKRNRVICTNKLYHFFNKKIFNNRLPEDMPVKWSDNLRTTAGYTHCQRDNETKEYSCCIELSTKVVTSFDRLRDTLLHEMCHAAVWVVNKQRCQHGPLWQTWASRCNLILPQIQVPTRCHDYQISYRFIYKCRKCNW</sequence>
<comment type="caution">
    <text evidence="2">The sequence shown here is derived from an EMBL/GenBank/DDBJ whole genome shotgun (WGS) entry which is preliminary data.</text>
</comment>
<feature type="non-terminal residue" evidence="2">
    <location>
        <position position="260"/>
    </location>
</feature>
<dbReference type="InterPro" id="IPR006640">
    <property type="entry name" value="SprT-like_domain"/>
</dbReference>